<dbReference type="InterPro" id="IPR024403">
    <property type="entry name" value="DHOase_cat"/>
</dbReference>
<dbReference type="InterPro" id="IPR050138">
    <property type="entry name" value="DHOase/Allantoinase_Hydrolase"/>
</dbReference>
<comment type="caution">
    <text evidence="8">The sequence shown here is derived from an EMBL/GenBank/DDBJ whole genome shotgun (WGS) entry which is preliminary data.</text>
</comment>
<proteinExistence type="inferred from homology"/>
<reference evidence="8 9" key="1">
    <citation type="submission" date="2013-04" db="EMBL/GenBank/DDBJ databases">
        <title>The Genome Sequence of Propionimicrobium lymphophilum ACS-093-V-SCH5.</title>
        <authorList>
            <consortium name="The Broad Institute Genomics Platform"/>
            <person name="Earl A."/>
            <person name="Ward D."/>
            <person name="Feldgarden M."/>
            <person name="Gevers D."/>
            <person name="Saerens B."/>
            <person name="Vaneechoutte M."/>
            <person name="Walker B."/>
            <person name="Young S."/>
            <person name="Zeng Q."/>
            <person name="Gargeya S."/>
            <person name="Fitzgerald M."/>
            <person name="Haas B."/>
            <person name="Abouelleil A."/>
            <person name="Allen A.W."/>
            <person name="Alvarado L."/>
            <person name="Arachchi H.M."/>
            <person name="Berlin A.M."/>
            <person name="Chapman S.B."/>
            <person name="Gainer-Dewar J."/>
            <person name="Goldberg J."/>
            <person name="Griggs A."/>
            <person name="Gujja S."/>
            <person name="Hansen M."/>
            <person name="Howarth C."/>
            <person name="Imamovic A."/>
            <person name="Ireland A."/>
            <person name="Larimer J."/>
            <person name="McCowan C."/>
            <person name="Murphy C."/>
            <person name="Pearson M."/>
            <person name="Poon T.W."/>
            <person name="Priest M."/>
            <person name="Roberts A."/>
            <person name="Saif S."/>
            <person name="Shea T."/>
            <person name="Sisk P."/>
            <person name="Sykes S."/>
            <person name="Wortman J."/>
            <person name="Nusbaum C."/>
            <person name="Birren B."/>
        </authorList>
    </citation>
    <scope>NUCLEOTIDE SEQUENCE [LARGE SCALE GENOMIC DNA]</scope>
    <source>
        <strain evidence="8 9">ACS-093-V-SCH5</strain>
    </source>
</reference>
<evidence type="ECO:0000313" key="8">
    <source>
        <dbReference type="EMBL" id="EPD32153.1"/>
    </source>
</evidence>
<dbReference type="SUPFAM" id="SSF51556">
    <property type="entry name" value="Metallo-dependent hydrolases"/>
    <property type="match status" value="1"/>
</dbReference>
<dbReference type="HOGENOM" id="CLU_015572_1_0_11"/>
<dbReference type="RefSeq" id="WP_016456528.1">
    <property type="nucleotide sequence ID" value="NZ_KE150269.1"/>
</dbReference>
<dbReference type="Pfam" id="PF12890">
    <property type="entry name" value="DHOase"/>
    <property type="match status" value="1"/>
</dbReference>
<name>S2VXD7_9ACTN</name>
<keyword evidence="9" id="KW-1185">Reference proteome</keyword>
<dbReference type="OrthoDB" id="9803027at2"/>
<dbReference type="PROSITE" id="PS00483">
    <property type="entry name" value="DIHYDROOROTASE_2"/>
    <property type="match status" value="1"/>
</dbReference>
<accession>S2VXD7</accession>
<feature type="binding site" evidence="6">
    <location>
        <position position="85"/>
    </location>
    <ligand>
        <name>substrate</name>
    </ligand>
</feature>
<feature type="binding site" evidence="6">
    <location>
        <position position="53"/>
    </location>
    <ligand>
        <name>Zn(2+)</name>
        <dbReference type="ChEBI" id="CHEBI:29105"/>
        <label>1</label>
    </ligand>
</feature>
<keyword evidence="5 6" id="KW-0665">Pyrimidine biosynthesis</keyword>
<feature type="binding site" evidence="6">
    <location>
        <position position="51"/>
    </location>
    <ligand>
        <name>Zn(2+)</name>
        <dbReference type="ChEBI" id="CHEBI:29105"/>
        <label>1</label>
    </ligand>
</feature>
<evidence type="ECO:0000256" key="3">
    <source>
        <dbReference type="ARBA" id="ARBA00022723"/>
    </source>
</evidence>
<dbReference type="SUPFAM" id="SSF51338">
    <property type="entry name" value="Composite domain of metallo-dependent hydrolases"/>
    <property type="match status" value="1"/>
</dbReference>
<feature type="binding site" evidence="6">
    <location>
        <begin position="314"/>
        <end position="315"/>
    </location>
    <ligand>
        <name>substrate</name>
    </ligand>
</feature>
<evidence type="ECO:0000256" key="1">
    <source>
        <dbReference type="ARBA" id="ARBA00002368"/>
    </source>
</evidence>
<evidence type="ECO:0000256" key="2">
    <source>
        <dbReference type="ARBA" id="ARBA00010286"/>
    </source>
</evidence>
<dbReference type="InterPro" id="IPR004722">
    <property type="entry name" value="DHOase"/>
</dbReference>
<comment type="cofactor">
    <cofactor evidence="6">
        <name>Zn(2+)</name>
        <dbReference type="ChEBI" id="CHEBI:29105"/>
    </cofactor>
    <text evidence="6">Binds 2 Zn(2+) ions per subunit.</text>
</comment>
<dbReference type="GO" id="GO:0006145">
    <property type="term" value="P:purine nucleobase catabolic process"/>
    <property type="evidence" value="ECO:0007669"/>
    <property type="project" value="TreeGrafter"/>
</dbReference>
<dbReference type="STRING" id="883161.HMPREF9306_01717"/>
<comment type="pathway">
    <text evidence="6">Pyrimidine metabolism; UMP biosynthesis via de novo pathway; (S)-dihydroorotate from bicarbonate: step 3/3.</text>
</comment>
<keyword evidence="4 6" id="KW-0378">Hydrolase</keyword>
<organism evidence="8 9">
    <name type="scientific">Propionimicrobium lymphophilum ACS-093-V-SCH5</name>
    <dbReference type="NCBI Taxonomy" id="883161"/>
    <lineage>
        <taxon>Bacteria</taxon>
        <taxon>Bacillati</taxon>
        <taxon>Actinomycetota</taxon>
        <taxon>Actinomycetes</taxon>
        <taxon>Propionibacteriales</taxon>
        <taxon>Propionibacteriaceae</taxon>
        <taxon>Propionimicrobium</taxon>
    </lineage>
</organism>
<protein>
    <recommendedName>
        <fullName evidence="6">Dihydroorotase</fullName>
        <shortName evidence="6">DHOase</shortName>
        <ecNumber evidence="6">3.5.2.3</ecNumber>
    </recommendedName>
</protein>
<dbReference type="UniPathway" id="UPA00070">
    <property type="reaction ID" value="UER00117"/>
</dbReference>
<keyword evidence="3 6" id="KW-0479">Metal-binding</keyword>
<feature type="binding site" evidence="6">
    <location>
        <position position="296"/>
    </location>
    <ligand>
        <name>Zn(2+)</name>
        <dbReference type="ChEBI" id="CHEBI:29105"/>
        <label>1</label>
    </ligand>
</feature>
<dbReference type="NCBIfam" id="TIGR00857">
    <property type="entry name" value="pyrC_multi"/>
    <property type="match status" value="1"/>
</dbReference>
<feature type="binding site" evidence="6">
    <location>
        <begin position="53"/>
        <end position="55"/>
    </location>
    <ligand>
        <name>substrate</name>
    </ligand>
</feature>
<feature type="binding site" evidence="6">
    <location>
        <position position="300"/>
    </location>
    <ligand>
        <name>substrate</name>
    </ligand>
</feature>
<comment type="function">
    <text evidence="1 6">Catalyzes the reversible cyclization of carbamoyl aspartate to dihydroorotate.</text>
</comment>
<dbReference type="Gene3D" id="2.30.40.10">
    <property type="entry name" value="Urease, subunit C, domain 1"/>
    <property type="match status" value="1"/>
</dbReference>
<feature type="active site" evidence="6">
    <location>
        <position position="296"/>
    </location>
</feature>
<feature type="domain" description="Dihydroorotase catalytic" evidence="7">
    <location>
        <begin position="42"/>
        <end position="228"/>
    </location>
</feature>
<evidence type="ECO:0000259" key="7">
    <source>
        <dbReference type="Pfam" id="PF12890"/>
    </source>
</evidence>
<dbReference type="PANTHER" id="PTHR43668:SF2">
    <property type="entry name" value="ALLANTOINASE"/>
    <property type="match status" value="1"/>
</dbReference>
<dbReference type="InterPro" id="IPR002195">
    <property type="entry name" value="Dihydroorotase_CS"/>
</dbReference>
<evidence type="ECO:0000256" key="6">
    <source>
        <dbReference type="HAMAP-Rule" id="MF_00220"/>
    </source>
</evidence>
<dbReference type="CDD" id="cd01317">
    <property type="entry name" value="DHOase_IIa"/>
    <property type="match status" value="1"/>
</dbReference>
<dbReference type="GO" id="GO:0005737">
    <property type="term" value="C:cytoplasm"/>
    <property type="evidence" value="ECO:0007669"/>
    <property type="project" value="TreeGrafter"/>
</dbReference>
<dbReference type="PATRIC" id="fig|883161.3.peg.1704"/>
<dbReference type="GO" id="GO:0004038">
    <property type="term" value="F:allantoinase activity"/>
    <property type="evidence" value="ECO:0007669"/>
    <property type="project" value="TreeGrafter"/>
</dbReference>
<feature type="binding site" evidence="6">
    <location>
        <position position="223"/>
    </location>
    <ligand>
        <name>Zn(2+)</name>
        <dbReference type="ChEBI" id="CHEBI:29105"/>
        <label>2</label>
    </ligand>
</feature>
<comment type="catalytic activity">
    <reaction evidence="6">
        <text>(S)-dihydroorotate + H2O = N-carbamoyl-L-aspartate + H(+)</text>
        <dbReference type="Rhea" id="RHEA:24296"/>
        <dbReference type="ChEBI" id="CHEBI:15377"/>
        <dbReference type="ChEBI" id="CHEBI:15378"/>
        <dbReference type="ChEBI" id="CHEBI:30864"/>
        <dbReference type="ChEBI" id="CHEBI:32814"/>
        <dbReference type="EC" id="3.5.2.3"/>
    </reaction>
</comment>
<evidence type="ECO:0000256" key="5">
    <source>
        <dbReference type="ARBA" id="ARBA00022975"/>
    </source>
</evidence>
<evidence type="ECO:0000256" key="4">
    <source>
        <dbReference type="ARBA" id="ARBA00022801"/>
    </source>
</evidence>
<dbReference type="AlphaFoldDB" id="S2VXD7"/>
<dbReference type="EMBL" id="AGZR01000009">
    <property type="protein sequence ID" value="EPD32153.1"/>
    <property type="molecule type" value="Genomic_DNA"/>
</dbReference>
<evidence type="ECO:0000313" key="9">
    <source>
        <dbReference type="Proteomes" id="UP000014417"/>
    </source>
</evidence>
<dbReference type="PANTHER" id="PTHR43668">
    <property type="entry name" value="ALLANTOINASE"/>
    <property type="match status" value="1"/>
</dbReference>
<feature type="binding site" evidence="6">
    <location>
        <position position="269"/>
    </location>
    <ligand>
        <name>substrate</name>
    </ligand>
</feature>
<dbReference type="HAMAP" id="MF_00220_B">
    <property type="entry name" value="PyrC_classI_B"/>
    <property type="match status" value="1"/>
</dbReference>
<comment type="similarity">
    <text evidence="2 6">Belongs to the metallo-dependent hydrolases superfamily. DHOase family. Class I DHOase subfamily.</text>
</comment>
<feature type="binding site" evidence="6">
    <location>
        <position position="142"/>
    </location>
    <ligand>
        <name>Zn(2+)</name>
        <dbReference type="ChEBI" id="CHEBI:29105"/>
        <label>1</label>
    </ligand>
</feature>
<dbReference type="GO" id="GO:0004151">
    <property type="term" value="F:dihydroorotase activity"/>
    <property type="evidence" value="ECO:0007669"/>
    <property type="project" value="UniProtKB-UniRule"/>
</dbReference>
<dbReference type="EC" id="3.5.2.3" evidence="6"/>
<feature type="binding site" evidence="6">
    <location>
        <position position="169"/>
    </location>
    <ligand>
        <name>Zn(2+)</name>
        <dbReference type="ChEBI" id="CHEBI:29105"/>
        <label>2</label>
    </ligand>
</feature>
<keyword evidence="6" id="KW-0862">Zinc</keyword>
<dbReference type="Proteomes" id="UP000014417">
    <property type="component" value="Unassembled WGS sequence"/>
</dbReference>
<dbReference type="InterPro" id="IPR032466">
    <property type="entry name" value="Metal_Hydrolase"/>
</dbReference>
<dbReference type="Gene3D" id="3.20.20.140">
    <property type="entry name" value="Metal-dependent hydrolases"/>
    <property type="match status" value="1"/>
</dbReference>
<gene>
    <name evidence="6" type="primary">pyrC</name>
    <name evidence="8" type="ORF">HMPREF9306_01717</name>
</gene>
<dbReference type="GO" id="GO:0008270">
    <property type="term" value="F:zinc ion binding"/>
    <property type="evidence" value="ECO:0007669"/>
    <property type="project" value="UniProtKB-UniRule"/>
</dbReference>
<dbReference type="InterPro" id="IPR011059">
    <property type="entry name" value="Metal-dep_hydrolase_composite"/>
</dbReference>
<dbReference type="GO" id="GO:0044205">
    <property type="term" value="P:'de novo' UMP biosynthetic process"/>
    <property type="evidence" value="ECO:0007669"/>
    <property type="project" value="UniProtKB-UniRule"/>
</dbReference>
<feature type="binding site" evidence="6">
    <location>
        <position position="142"/>
    </location>
    <ligand>
        <name>Zn(2+)</name>
        <dbReference type="ChEBI" id="CHEBI:29105"/>
        <label>2</label>
    </ligand>
</feature>
<sequence length="419" mass="44547">MELVIKGAQLADGTKRDIYVSGDRFVAEKPSGAKEISADGLIALPGLVDLHTHLREPGGEEAETIETGTAAAAAGGYTAVFAMANTSPVTDNVERVEDMRRRAKNASAQVEVIASITKGLEGKELNDIDALAAAGVKVLSDDGKCVMDASLMRRALEAAAKHNLLVAQHSQDHNLATAKSCADEASIAEELGLPGWPWPAESSIITRDAMLSELTGARVHACHISTAQSLAVVRWAKARGVRMSAEATPHHLLLTSEKLRGLDTSFKVNPPLRGEDDVMSIRNGLADGIIDIVGTDHAPHTVADKSHSFPDAKPGMIALEQSLAVVIETLVNPGLIGWEKVADILSYRPAQLGRISNQGRPVEPGQPANLTLIDPTRRAVVDREKSASKGRNNPYHGLDLPDPIELTLCLGQITYSHSA</sequence>